<dbReference type="InterPro" id="IPR017932">
    <property type="entry name" value="GATase_2_dom"/>
</dbReference>
<dbReference type="PANTHER" id="PTHR43187">
    <property type="entry name" value="GLUTAMINE AMIDOTRANSFERASE DUG3-RELATED"/>
    <property type="match status" value="1"/>
</dbReference>
<evidence type="ECO:0000313" key="4">
    <source>
        <dbReference type="Proteomes" id="UP000307808"/>
    </source>
</evidence>
<evidence type="ECO:0000313" key="3">
    <source>
        <dbReference type="EMBL" id="TKI62609.1"/>
    </source>
</evidence>
<dbReference type="GO" id="GO:0016740">
    <property type="term" value="F:transferase activity"/>
    <property type="evidence" value="ECO:0007669"/>
    <property type="project" value="UniProtKB-KW"/>
</dbReference>
<dbReference type="InterPro" id="IPR052373">
    <property type="entry name" value="Gamma-glu_amide_hydrolase"/>
</dbReference>
<reference evidence="3 4" key="1">
    <citation type="submission" date="2019-04" db="EMBL/GenBank/DDBJ databases">
        <authorList>
            <person name="Dong K."/>
        </authorList>
    </citation>
    <scope>NUCLEOTIDE SEQUENCE [LARGE SCALE GENOMIC DNA]</scope>
    <source>
        <strain evidence="4">dk3543</strain>
    </source>
</reference>
<gene>
    <name evidence="3" type="ORF">FC770_09595</name>
</gene>
<evidence type="ECO:0000259" key="2">
    <source>
        <dbReference type="PROSITE" id="PS51278"/>
    </source>
</evidence>
<keyword evidence="1 3" id="KW-0315">Glutamine amidotransferase</keyword>
<protein>
    <submittedName>
        <fullName evidence="3">Class II glutamine amidotransferase</fullName>
    </submittedName>
</protein>
<dbReference type="InterPro" id="IPR029055">
    <property type="entry name" value="Ntn_hydrolases_N"/>
</dbReference>
<dbReference type="Pfam" id="PF13230">
    <property type="entry name" value="GATase_4"/>
    <property type="match status" value="1"/>
</dbReference>
<proteinExistence type="predicted"/>
<dbReference type="AlphaFoldDB" id="A0A4U2YMW8"/>
<feature type="domain" description="Glutamine amidotransferase type-2" evidence="2">
    <location>
        <begin position="2"/>
        <end position="280"/>
    </location>
</feature>
<keyword evidence="4" id="KW-1185">Reference proteome</keyword>
<dbReference type="PROSITE" id="PS51278">
    <property type="entry name" value="GATASE_TYPE_2"/>
    <property type="match status" value="1"/>
</dbReference>
<dbReference type="SUPFAM" id="SSF56235">
    <property type="entry name" value="N-terminal nucleophile aminohydrolases (Ntn hydrolases)"/>
    <property type="match status" value="1"/>
</dbReference>
<sequence length="280" mass="31092">MCRWLAYTGSPVLVHDLLYRPEHSLIVQSLSSTMGAETTNGDGFGLGWYTDLPTPGVIRSTEPAWNDRNLEEISAHIRSPCVLAHVRASSGSAVQQTNCHPFRHGRWLFMHNGSIDGFLTLKYDLAMAVDPVLFAGIEGSSDTEMFFHLALTLGLEEDPVGAVSRAVGLIEETGRRHGVDFPLQMTVGMTDGETFYAFRYSSQGRSRTLFHSADIATLQQQYPGNQMLRRLSEDAKVVVSEPLSDLKGAWREIPESTCLVLHKGQEQMLPFEPQPRLVES</sequence>
<name>A0A4U2YMW8_9ACTN</name>
<dbReference type="Gene3D" id="3.60.20.10">
    <property type="entry name" value="Glutamine Phosphoribosylpyrophosphate, subunit 1, domain 1"/>
    <property type="match status" value="1"/>
</dbReference>
<dbReference type="OrthoDB" id="9804310at2"/>
<dbReference type="InterPro" id="IPR026869">
    <property type="entry name" value="EgtC-like"/>
</dbReference>
<accession>A0A4U2YMW8</accession>
<keyword evidence="3" id="KW-0808">Transferase</keyword>
<dbReference type="Proteomes" id="UP000307808">
    <property type="component" value="Unassembled WGS sequence"/>
</dbReference>
<evidence type="ECO:0000256" key="1">
    <source>
        <dbReference type="ARBA" id="ARBA00022962"/>
    </source>
</evidence>
<dbReference type="CDD" id="cd01908">
    <property type="entry name" value="YafJ"/>
    <property type="match status" value="1"/>
</dbReference>
<dbReference type="EMBL" id="SZPY01000002">
    <property type="protein sequence ID" value="TKI62609.1"/>
    <property type="molecule type" value="Genomic_DNA"/>
</dbReference>
<dbReference type="RefSeq" id="WP_137065878.1">
    <property type="nucleotide sequence ID" value="NZ_CP040748.1"/>
</dbReference>
<organism evidence="3 4">
    <name type="scientific">Nocardioides jishulii</name>
    <dbReference type="NCBI Taxonomy" id="2575440"/>
    <lineage>
        <taxon>Bacteria</taxon>
        <taxon>Bacillati</taxon>
        <taxon>Actinomycetota</taxon>
        <taxon>Actinomycetes</taxon>
        <taxon>Propionibacteriales</taxon>
        <taxon>Nocardioidaceae</taxon>
        <taxon>Nocardioides</taxon>
    </lineage>
</organism>
<dbReference type="PANTHER" id="PTHR43187:SF1">
    <property type="entry name" value="GLUTAMINE AMIDOTRANSFERASE DUG3-RELATED"/>
    <property type="match status" value="1"/>
</dbReference>
<comment type="caution">
    <text evidence="3">The sequence shown here is derived from an EMBL/GenBank/DDBJ whole genome shotgun (WGS) entry which is preliminary data.</text>
</comment>